<gene>
    <name evidence="1" type="ORF">SAMN05877838_3682</name>
</gene>
<dbReference type="AlphaFoldDB" id="A0A286IHC0"/>
<dbReference type="OrthoDB" id="1263265at2"/>
<dbReference type="InterPro" id="IPR007420">
    <property type="entry name" value="DUF465"/>
</dbReference>
<dbReference type="Pfam" id="PF04325">
    <property type="entry name" value="DUF465"/>
    <property type="match status" value="1"/>
</dbReference>
<organism evidence="1 2">
    <name type="scientific">Hoeflea halophila</name>
    <dbReference type="NCBI Taxonomy" id="714899"/>
    <lineage>
        <taxon>Bacteria</taxon>
        <taxon>Pseudomonadati</taxon>
        <taxon>Pseudomonadota</taxon>
        <taxon>Alphaproteobacteria</taxon>
        <taxon>Hyphomicrobiales</taxon>
        <taxon>Rhizobiaceae</taxon>
        <taxon>Hoeflea</taxon>
    </lineage>
</organism>
<proteinExistence type="predicted"/>
<dbReference type="EMBL" id="OCPC01000006">
    <property type="protein sequence ID" value="SOE18744.1"/>
    <property type="molecule type" value="Genomic_DNA"/>
</dbReference>
<name>A0A286IHC0_9HYPH</name>
<dbReference type="RefSeq" id="WP_097109213.1">
    <property type="nucleotide sequence ID" value="NZ_OCPC01000006.1"/>
</dbReference>
<dbReference type="Gene3D" id="6.10.280.50">
    <property type="match status" value="1"/>
</dbReference>
<sequence>MAHTPHELAEEFPEHVEKMHEMKQGDAHFAKLFDAYHDVNRAIHRAETDIEPTDDFNMESMRKQRLKLKDEIYGMLAG</sequence>
<evidence type="ECO:0000313" key="2">
    <source>
        <dbReference type="Proteomes" id="UP000219465"/>
    </source>
</evidence>
<dbReference type="Proteomes" id="UP000219465">
    <property type="component" value="Unassembled WGS sequence"/>
</dbReference>
<evidence type="ECO:0000313" key="1">
    <source>
        <dbReference type="EMBL" id="SOE18744.1"/>
    </source>
</evidence>
<evidence type="ECO:0008006" key="3">
    <source>
        <dbReference type="Google" id="ProtNLM"/>
    </source>
</evidence>
<keyword evidence="2" id="KW-1185">Reference proteome</keyword>
<accession>A0A286IHC0</accession>
<protein>
    <recommendedName>
        <fullName evidence="3">GTP-binding protein</fullName>
    </recommendedName>
</protein>
<reference evidence="2" key="1">
    <citation type="submission" date="2017-08" db="EMBL/GenBank/DDBJ databases">
        <authorList>
            <person name="Varghese N."/>
            <person name="Submissions S."/>
        </authorList>
    </citation>
    <scope>NUCLEOTIDE SEQUENCE [LARGE SCALE GENOMIC DNA]</scope>
    <source>
        <strain evidence="2">KCTC 23107</strain>
    </source>
</reference>
<dbReference type="InterPro" id="IPR038444">
    <property type="entry name" value="DUF465_sf"/>
</dbReference>